<dbReference type="EMBL" id="QXCT01000001">
    <property type="protein sequence ID" value="MDW9253301.1"/>
    <property type="molecule type" value="Genomic_DNA"/>
</dbReference>
<name>A0AAW9D023_BURTH</name>
<feature type="compositionally biased region" description="Basic and acidic residues" evidence="1">
    <location>
        <begin position="1"/>
        <end position="17"/>
    </location>
</feature>
<evidence type="ECO:0000313" key="3">
    <source>
        <dbReference type="Proteomes" id="UP001272137"/>
    </source>
</evidence>
<proteinExistence type="predicted"/>
<comment type="caution">
    <text evidence="2">The sequence shown here is derived from an EMBL/GenBank/DDBJ whole genome shotgun (WGS) entry which is preliminary data.</text>
</comment>
<accession>A0AAW9D023</accession>
<evidence type="ECO:0000256" key="1">
    <source>
        <dbReference type="SAM" id="MobiDB-lite"/>
    </source>
</evidence>
<protein>
    <submittedName>
        <fullName evidence="2">Uncharacterized protein</fullName>
    </submittedName>
</protein>
<sequence>MDRHERIAASCDRDGPCKKAGGGANERAAIRRTPLRRRRQNE</sequence>
<dbReference type="AlphaFoldDB" id="A0AAW9D023"/>
<evidence type="ECO:0000313" key="2">
    <source>
        <dbReference type="EMBL" id="MDW9253301.1"/>
    </source>
</evidence>
<gene>
    <name evidence="2" type="ORF">C7S16_5034</name>
</gene>
<reference evidence="2" key="1">
    <citation type="submission" date="2018-08" db="EMBL/GenBank/DDBJ databases">
        <title>Identification of Burkholderia cepacia strains that express a Burkholderia pseudomallei-like capsular polysaccharide.</title>
        <authorList>
            <person name="Burtnick M.N."/>
            <person name="Vongsouvath M."/>
            <person name="Newton P."/>
            <person name="Wuthiekanun V."/>
            <person name="Limmathurotsakul D."/>
            <person name="Brett P.J."/>
            <person name="Chantratita N."/>
            <person name="Dance D.A."/>
        </authorList>
    </citation>
    <scope>NUCLEOTIDE SEQUENCE</scope>
    <source>
        <strain evidence="2">SBXCC001</strain>
    </source>
</reference>
<organism evidence="2 3">
    <name type="scientific">Burkholderia thailandensis</name>
    <dbReference type="NCBI Taxonomy" id="57975"/>
    <lineage>
        <taxon>Bacteria</taxon>
        <taxon>Pseudomonadati</taxon>
        <taxon>Pseudomonadota</taxon>
        <taxon>Betaproteobacteria</taxon>
        <taxon>Burkholderiales</taxon>
        <taxon>Burkholderiaceae</taxon>
        <taxon>Burkholderia</taxon>
        <taxon>pseudomallei group</taxon>
    </lineage>
</organism>
<feature type="compositionally biased region" description="Basic residues" evidence="1">
    <location>
        <begin position="33"/>
        <end position="42"/>
    </location>
</feature>
<dbReference type="Proteomes" id="UP001272137">
    <property type="component" value="Unassembled WGS sequence"/>
</dbReference>
<feature type="region of interest" description="Disordered" evidence="1">
    <location>
        <begin position="1"/>
        <end position="42"/>
    </location>
</feature>